<feature type="compositionally biased region" description="Low complexity" evidence="1">
    <location>
        <begin position="163"/>
        <end position="172"/>
    </location>
</feature>
<dbReference type="HOGENOM" id="CLU_028647_4_1_1"/>
<organism evidence="2 3">
    <name type="scientific">Solanum tuberosum</name>
    <name type="common">Potato</name>
    <dbReference type="NCBI Taxonomy" id="4113"/>
    <lineage>
        <taxon>Eukaryota</taxon>
        <taxon>Viridiplantae</taxon>
        <taxon>Streptophyta</taxon>
        <taxon>Embryophyta</taxon>
        <taxon>Tracheophyta</taxon>
        <taxon>Spermatophyta</taxon>
        <taxon>Magnoliopsida</taxon>
        <taxon>eudicotyledons</taxon>
        <taxon>Gunneridae</taxon>
        <taxon>Pentapetalae</taxon>
        <taxon>asterids</taxon>
        <taxon>lamiids</taxon>
        <taxon>Solanales</taxon>
        <taxon>Solanaceae</taxon>
        <taxon>Solanoideae</taxon>
        <taxon>Solaneae</taxon>
        <taxon>Solanum</taxon>
    </lineage>
</organism>
<sequence>MDNWRQGQGNQGRNYGNYKRKGQYVRDGNYNRDNNYNRNNYGNRNDRAGPYVPPQNWDSSLRETGGNMSRIEDMMQKMMRRDGKQNLLKKKADVEVYGSHRRSVVHSTDREWCPSIPGKVVTDVVTISQSGEENTLIGSPAGSASGSEAGSTSGSQPAHASDSDSGSSTGSGSHDKVASSDEATSSGEVPVPRIYDPDPVAGEPNRWCVEGKCQIYRDARMRNEKEKMAHLITEERRVLTGSLHTILDIHLIFQLHKCDWMARDPGAYSEEIAREFYASYAATLHGSIDKRSKPTAQDPLTTTMLDSLRDDIDSILIAPTYEPESAPTILADDTILDALFREDTDTEPEPTHARGKMHRSSQNSDTTEEARTKKRERQRTEQARKASIIDEELRQQNVCERACGASSSVPIVEVLTVESHDVSTTDGAVRMIYSTTEGAVIADVGTTNGGPNVVVAGFGN</sequence>
<keyword evidence="3" id="KW-1185">Reference proteome</keyword>
<proteinExistence type="predicted"/>
<name>M1DBZ8_SOLTU</name>
<feature type="compositionally biased region" description="Low complexity" evidence="1">
    <location>
        <begin position="1"/>
        <end position="17"/>
    </location>
</feature>
<evidence type="ECO:0000313" key="2">
    <source>
        <dbReference type="EnsemblPlants" id="PGSC0003DMT400086545"/>
    </source>
</evidence>
<dbReference type="Gramene" id="PGSC0003DMT400086545">
    <property type="protein sequence ID" value="PGSC0003DMT400086545"/>
    <property type="gene ID" value="PGSC0003DMG400036116"/>
</dbReference>
<evidence type="ECO:0000313" key="3">
    <source>
        <dbReference type="Proteomes" id="UP000011115"/>
    </source>
</evidence>
<dbReference type="InParanoid" id="M1DBZ8"/>
<dbReference type="PaxDb" id="4113-PGSC0003DMT400086545"/>
<protein>
    <submittedName>
        <fullName evidence="2">Integrase core domain containing protein</fullName>
    </submittedName>
</protein>
<accession>M1DBZ8</accession>
<feature type="region of interest" description="Disordered" evidence="1">
    <location>
        <begin position="132"/>
        <end position="201"/>
    </location>
</feature>
<evidence type="ECO:0000256" key="1">
    <source>
        <dbReference type="SAM" id="MobiDB-lite"/>
    </source>
</evidence>
<dbReference type="AlphaFoldDB" id="M1DBZ8"/>
<feature type="region of interest" description="Disordered" evidence="1">
    <location>
        <begin position="345"/>
        <end position="387"/>
    </location>
</feature>
<feature type="region of interest" description="Disordered" evidence="1">
    <location>
        <begin position="1"/>
        <end position="59"/>
    </location>
</feature>
<reference evidence="2" key="2">
    <citation type="submission" date="2015-06" db="UniProtKB">
        <authorList>
            <consortium name="EnsemblPlants"/>
        </authorList>
    </citation>
    <scope>IDENTIFICATION</scope>
    <source>
        <strain evidence="2">DM1-3 516 R44</strain>
    </source>
</reference>
<feature type="compositionally biased region" description="Basic and acidic residues" evidence="1">
    <location>
        <begin position="378"/>
        <end position="387"/>
    </location>
</feature>
<feature type="compositionally biased region" description="Low complexity" evidence="1">
    <location>
        <begin position="26"/>
        <end position="43"/>
    </location>
</feature>
<dbReference type="EnsemblPlants" id="PGSC0003DMT400086545">
    <property type="protein sequence ID" value="PGSC0003DMT400086545"/>
    <property type="gene ID" value="PGSC0003DMG400036116"/>
</dbReference>
<feature type="compositionally biased region" description="Low complexity" evidence="1">
    <location>
        <begin position="138"/>
        <end position="155"/>
    </location>
</feature>
<reference evidence="3" key="1">
    <citation type="journal article" date="2011" name="Nature">
        <title>Genome sequence and analysis of the tuber crop potato.</title>
        <authorList>
            <consortium name="The Potato Genome Sequencing Consortium"/>
        </authorList>
    </citation>
    <scope>NUCLEOTIDE SEQUENCE [LARGE SCALE GENOMIC DNA]</scope>
    <source>
        <strain evidence="3">cv. DM1-3 516 R44</strain>
    </source>
</reference>
<dbReference type="Proteomes" id="UP000011115">
    <property type="component" value="Unassembled WGS sequence"/>
</dbReference>